<dbReference type="AlphaFoldDB" id="A0A9K3CNN8"/>
<name>A0A9K3CNN8_9EUKA</name>
<evidence type="ECO:0000313" key="2">
    <source>
        <dbReference type="EMBL" id="GIQ80454.1"/>
    </source>
</evidence>
<evidence type="ECO:0000313" key="3">
    <source>
        <dbReference type="Proteomes" id="UP000265618"/>
    </source>
</evidence>
<organism evidence="2 3">
    <name type="scientific">Kipferlia bialata</name>
    <dbReference type="NCBI Taxonomy" id="797122"/>
    <lineage>
        <taxon>Eukaryota</taxon>
        <taxon>Metamonada</taxon>
        <taxon>Carpediemonas-like organisms</taxon>
        <taxon>Kipferlia</taxon>
    </lineage>
</organism>
<dbReference type="Proteomes" id="UP000265618">
    <property type="component" value="Unassembled WGS sequence"/>
</dbReference>
<comment type="caution">
    <text evidence="2">The sequence shown here is derived from an EMBL/GenBank/DDBJ whole genome shotgun (WGS) entry which is preliminary data.</text>
</comment>
<sequence length="134" mass="14995">MRVLVALALLCVCLCDIVALTHDNIQETMNTEPSCFIRFSSAGCRHVKVSEYAFGELDKALAESHPDVPVYDYCCDDNVAFCLSKVTPRVGGYPAFYHFRDGVTQTIFKDLMTRSRLLTWAENALAQPTQPLDL</sequence>
<dbReference type="EMBL" id="BDIP01000174">
    <property type="protein sequence ID" value="GIQ80454.1"/>
    <property type="molecule type" value="Genomic_DNA"/>
</dbReference>
<dbReference type="SUPFAM" id="SSF52833">
    <property type="entry name" value="Thioredoxin-like"/>
    <property type="match status" value="1"/>
</dbReference>
<dbReference type="CDD" id="cd01659">
    <property type="entry name" value="TRX_superfamily"/>
    <property type="match status" value="1"/>
</dbReference>
<dbReference type="InterPro" id="IPR036249">
    <property type="entry name" value="Thioredoxin-like_sf"/>
</dbReference>
<evidence type="ECO:0008006" key="4">
    <source>
        <dbReference type="Google" id="ProtNLM"/>
    </source>
</evidence>
<evidence type="ECO:0000256" key="1">
    <source>
        <dbReference type="SAM" id="SignalP"/>
    </source>
</evidence>
<reference evidence="2 3" key="1">
    <citation type="journal article" date="2018" name="PLoS ONE">
        <title>The draft genome of Kipferlia bialata reveals reductive genome evolution in fornicate parasites.</title>
        <authorList>
            <person name="Tanifuji G."/>
            <person name="Takabayashi S."/>
            <person name="Kume K."/>
            <person name="Takagi M."/>
            <person name="Nakayama T."/>
            <person name="Kamikawa R."/>
            <person name="Inagaki Y."/>
            <person name="Hashimoto T."/>
        </authorList>
    </citation>
    <scope>NUCLEOTIDE SEQUENCE [LARGE SCALE GENOMIC DNA]</scope>
    <source>
        <strain evidence="2">NY0173</strain>
    </source>
</reference>
<keyword evidence="3" id="KW-1185">Reference proteome</keyword>
<accession>A0A9K3CNN8</accession>
<proteinExistence type="predicted"/>
<protein>
    <recommendedName>
        <fullName evidence="4">Thioredoxin domain-containing protein</fullName>
    </recommendedName>
</protein>
<gene>
    <name evidence="2" type="ORF">KIPB_001256</name>
</gene>
<keyword evidence="1" id="KW-0732">Signal</keyword>
<feature type="signal peptide" evidence="1">
    <location>
        <begin position="1"/>
        <end position="19"/>
    </location>
</feature>
<dbReference type="Gene3D" id="3.40.30.10">
    <property type="entry name" value="Glutaredoxin"/>
    <property type="match status" value="1"/>
</dbReference>
<feature type="chain" id="PRO_5039914992" description="Thioredoxin domain-containing protein" evidence="1">
    <location>
        <begin position="20"/>
        <end position="134"/>
    </location>
</feature>